<comment type="similarity">
    <text evidence="3">Belongs to the autotransporter-2 (AT-2) (TC 1.B.40) family.</text>
</comment>
<evidence type="ECO:0008006" key="17">
    <source>
        <dbReference type="Google" id="ProtNLM"/>
    </source>
</evidence>
<feature type="domain" description="Trimeric autotransporter adhesin YadA-like stalk" evidence="14">
    <location>
        <begin position="848"/>
        <end position="885"/>
    </location>
</feature>
<keyword evidence="6" id="KW-0812">Transmembrane</keyword>
<keyword evidence="5" id="KW-1134">Transmembrane beta strand</keyword>
<protein>
    <recommendedName>
        <fullName evidence="17">Surface protein/Bartonella adhesin</fullName>
    </recommendedName>
</protein>
<dbReference type="Pfam" id="PF05658">
    <property type="entry name" value="YadA_head"/>
    <property type="match status" value="4"/>
</dbReference>
<feature type="domain" description="Trimeric autotransporter adhesin YadA-like C-terminal membrane anchor" evidence="12">
    <location>
        <begin position="1493"/>
        <end position="1547"/>
    </location>
</feature>
<feature type="domain" description="Trimeric autotransporter adhesin YadA-like head" evidence="13">
    <location>
        <begin position="172"/>
        <end position="198"/>
    </location>
</feature>
<feature type="domain" description="Trimeric autotransporter adhesin YadA-like stalk" evidence="14">
    <location>
        <begin position="270"/>
        <end position="310"/>
    </location>
</feature>
<dbReference type="InterPro" id="IPR005594">
    <property type="entry name" value="YadA_C"/>
</dbReference>
<evidence type="ECO:0000259" key="14">
    <source>
        <dbReference type="Pfam" id="PF05662"/>
    </source>
</evidence>
<evidence type="ECO:0000256" key="1">
    <source>
        <dbReference type="ARBA" id="ARBA00004241"/>
    </source>
</evidence>
<feature type="domain" description="Trimeric autotransporter adhesin YadA-like stalk" evidence="14">
    <location>
        <begin position="770"/>
        <end position="809"/>
    </location>
</feature>
<evidence type="ECO:0000256" key="2">
    <source>
        <dbReference type="ARBA" id="ARBA00004442"/>
    </source>
</evidence>
<evidence type="ECO:0000259" key="13">
    <source>
        <dbReference type="Pfam" id="PF05658"/>
    </source>
</evidence>
<dbReference type="Proteomes" id="UP000008942">
    <property type="component" value="Unassembled WGS sequence"/>
</dbReference>
<feature type="domain" description="Trimeric autotransporter adhesin YadA-like stalk" evidence="14">
    <location>
        <begin position="996"/>
        <end position="1034"/>
    </location>
</feature>
<feature type="domain" description="Trimeric autotransporter adhesin YadA-like stalk" evidence="14">
    <location>
        <begin position="512"/>
        <end position="552"/>
    </location>
</feature>
<feature type="domain" description="Trimeric autotransporter adhesin YadA-like stalk" evidence="14">
    <location>
        <begin position="1195"/>
        <end position="1234"/>
    </location>
</feature>
<dbReference type="SUPFAM" id="SSF101967">
    <property type="entry name" value="Adhesin YadA, collagen-binding domain"/>
    <property type="match status" value="5"/>
</dbReference>
<evidence type="ECO:0000256" key="8">
    <source>
        <dbReference type="ARBA" id="ARBA00022927"/>
    </source>
</evidence>
<dbReference type="InterPro" id="IPR008635">
    <property type="entry name" value="Coiled_stalk_dom"/>
</dbReference>
<dbReference type="Gene3D" id="6.20.50.100">
    <property type="match status" value="2"/>
</dbReference>
<dbReference type="Gene3D" id="2.20.70.140">
    <property type="match status" value="2"/>
</dbReference>
<dbReference type="NCBIfam" id="NF033870">
    <property type="entry name" value="VOMP_auto_Cterm"/>
    <property type="match status" value="1"/>
</dbReference>
<feature type="domain" description="Trimeric autotransporter adhesin YadA-like head" evidence="13">
    <location>
        <begin position="427"/>
        <end position="453"/>
    </location>
</feature>
<sequence length="1549" mass="164145">MNKLYTKLAGSDLKFSRFPFIKVLSLTSIAALLSSVSPVLAKNLDSREGDSTDIKTVAVAYPQSVISVYDEVPSYLGLRNSMSSQQVAQNDENTAIVSVSDASRNDTTTITENNAGLQRADTNTTLGGGAIAEKKWSTAVGYMAHAIGESSTALGGEYNEKSIHGEDDYTTAKGDYSTALGAVARALEYGTTAVGHRAYAEAKNAISIGFYSKAQAEGSIAIGANSIADVVAGVEGYSPLGKKGEGADFVWKSTQGAVSVGDIKQGRTRQIGGIAAGTEETDAVNIAQLKSLQTYVDKGWNLSVNGKNTKAVAINDTVDFAAGSKNLEITKGEKDNNIKFDLAKNITLESVMAGANTLNAMGLVIANGPQITTDGIHAGGKKITGVADGSADTDAVNFAQLKAMQAAAAIKGLKINTANNDFKDAIADGESSVAIGSGASASASAAVAWGLNSQATVNGGIALGAYSVADVVGTAGYEPFTGGQTAKMTYEWRGSGLGVVSVGDNTNKLSRQITGVAAGLQDTDAVNVAQLKSLRDYVDKGWKLSVDGKNAKAVGIKDTVDFAAGSKNFEITKGEGDNKVKFDLAKDITLGSVTTGTNTLDATGLKIANGPQITTDGIHAGGKKITGILEATNETDAVNFGQLNKTKQEVQEQIQKQVQEVEKQVAANSFVKQDDETRSITIGKDTDGERIDLINKTGGARTLSGVKAGTAETDAVNFAQLQKVEKDVKEQVAANSFVKQDDKTRYITIGKDTDGDKIDITNTSGANRIISGVEDAKNNNDAVNKGQLDKGIENVSKDITNKFNDFTQNITHITQQVQGDTLLWSESDGAFVAQHGKEKTNSKIKFLANGDVTEDSTDAINGSQLFATNQNVATVSNNLQTVATDIAKSFGGGAEYKDGKWTAATFTLKTVNTDGEEKDETYHNVAEALSGVGSSITNVQNKITNEITNQINNAITKVEGENFIQQDKETNRLTIGAKTEGTEINIANASGASRIISGVADAKNSNEAVNKGQLDKGIENVSKDITNKFNDFTQSITNITQQVQGDALLWSEADKAFVAQHGEEKAKSKLKYLLNGDITAESTDAVNGSQLYSMSNNLAGYFGSGAGYDENGEWKAPTFTLKTVKEDGTAGEESYDTVEKALSAVGTSFTNIQNKITNEITNEINKTKGDALLWSEADKAFVAQHGEGDKKADSKIMHLKAGDITAESTDAINGSQIYTLKNQIAGYFGGGAGYQNGEWKAPTFYVSQFKNDGNGKDKTGYDNVADAFEGVNGSLSSINERINNVAKDVSSSGLHWNEEEKAYDARHNGTPSKIKYVENGDVSKDSKEAVNGSQLFETNNRVSKVENRVDNIDQQIKNIENTVTNDAVKYDKNEKGDKINKVTFAGVSESDPVVLDNVAAGDLSKDSKEAVNGSQLWETNQKIDVVLDKAKEYTNERFNDIINHQMGDVINEAKSYTDMKFDALNYSIEGVRKEARQAAAIGIAVANLRYNETPGKLSVGFGTGLWRNKSAFAFGAGYTSESGSVLSNVSVTNSGGHWGVGAGFNMTLN</sequence>
<evidence type="ECO:0000256" key="9">
    <source>
        <dbReference type="ARBA" id="ARBA00023136"/>
    </source>
</evidence>
<organism evidence="15 16">
    <name type="scientific">Bartonella elizabethae Re6043vi</name>
    <dbReference type="NCBI Taxonomy" id="1094554"/>
    <lineage>
        <taxon>Bacteria</taxon>
        <taxon>Pseudomonadati</taxon>
        <taxon>Pseudomonadota</taxon>
        <taxon>Alphaproteobacteria</taxon>
        <taxon>Hyphomicrobiales</taxon>
        <taxon>Bartonellaceae</taxon>
        <taxon>Bartonella</taxon>
    </lineage>
</organism>
<evidence type="ECO:0000313" key="15">
    <source>
        <dbReference type="EMBL" id="EJF83265.1"/>
    </source>
</evidence>
<feature type="coiled-coil region" evidence="11">
    <location>
        <begin position="640"/>
        <end position="667"/>
    </location>
</feature>
<dbReference type="CDD" id="cd12820">
    <property type="entry name" value="LbR_YadA-like"/>
    <property type="match status" value="1"/>
</dbReference>
<keyword evidence="16" id="KW-1185">Reference proteome</keyword>
<feature type="domain" description="Trimeric autotransporter adhesin YadA-like stalk" evidence="14">
    <location>
        <begin position="382"/>
        <end position="420"/>
    </location>
</feature>
<feature type="coiled-coil region" evidence="11">
    <location>
        <begin position="1335"/>
        <end position="1362"/>
    </location>
</feature>
<feature type="domain" description="Trimeric autotransporter adhesin YadA-like stalk" evidence="14">
    <location>
        <begin position="1397"/>
        <end position="1428"/>
    </location>
</feature>
<proteinExistence type="inferred from homology"/>
<dbReference type="Gene3D" id="2.150.10.10">
    <property type="entry name" value="Serralysin-like metalloprotease, C-terminal"/>
    <property type="match status" value="2"/>
</dbReference>
<dbReference type="SUPFAM" id="SSF54523">
    <property type="entry name" value="Pili subunits"/>
    <property type="match status" value="1"/>
</dbReference>
<dbReference type="Pfam" id="PF05662">
    <property type="entry name" value="YadA_stalk"/>
    <property type="match status" value="12"/>
</dbReference>
<dbReference type="Gene3D" id="1.20.5.170">
    <property type="match status" value="4"/>
</dbReference>
<keyword evidence="7" id="KW-0732">Signal</keyword>
<feature type="domain" description="Trimeric autotransporter adhesin YadA-like stalk" evidence="14">
    <location>
        <begin position="624"/>
        <end position="657"/>
    </location>
</feature>
<evidence type="ECO:0000256" key="7">
    <source>
        <dbReference type="ARBA" id="ARBA00022729"/>
    </source>
</evidence>
<keyword evidence="9" id="KW-0472">Membrane</keyword>
<reference evidence="15 16" key="1">
    <citation type="submission" date="2012-03" db="EMBL/GenBank/DDBJ databases">
        <title>The Genome Sequence of Bartonella elizabethae Re6043vi.</title>
        <authorList>
            <consortium name="The Broad Institute Genome Sequencing Platform"/>
            <consortium name="The Broad Institute Genome Sequencing Center for Infectious Disease"/>
            <person name="Feldgarden M."/>
            <person name="Kirby J."/>
            <person name="Kosoy M."/>
            <person name="Birtles R."/>
            <person name="Probert W.S."/>
            <person name="Chiaraviglio L."/>
            <person name="Young S.K."/>
            <person name="Zeng Q."/>
            <person name="Gargeya S."/>
            <person name="Fitzgerald M."/>
            <person name="Haas B."/>
            <person name="Abouelleil A."/>
            <person name="Alvarado L."/>
            <person name="Arachchi H.M."/>
            <person name="Berlin A."/>
            <person name="Chapman S.B."/>
            <person name="Gearin G."/>
            <person name="Goldberg J."/>
            <person name="Griggs A."/>
            <person name="Gujja S."/>
            <person name="Hansen M."/>
            <person name="Heiman D."/>
            <person name="Howarth C."/>
            <person name="Larimer J."/>
            <person name="Lui A."/>
            <person name="MacDonald P.J.P."/>
            <person name="McCowen C."/>
            <person name="Montmayeur A."/>
            <person name="Murphy C."/>
            <person name="Neiman D."/>
            <person name="Pearson M."/>
            <person name="Priest M."/>
            <person name="Roberts A."/>
            <person name="Saif S."/>
            <person name="Shea T."/>
            <person name="Sisk P."/>
            <person name="Stolte C."/>
            <person name="Sykes S."/>
            <person name="Wortman J."/>
            <person name="Nusbaum C."/>
            <person name="Birren B."/>
        </authorList>
    </citation>
    <scope>NUCLEOTIDE SEQUENCE [LARGE SCALE GENOMIC DNA]</scope>
    <source>
        <strain evidence="15 16">Re6043vi</strain>
    </source>
</reference>
<dbReference type="InterPro" id="IPR011049">
    <property type="entry name" value="Serralysin-like_metalloprot_C"/>
</dbReference>
<keyword evidence="11" id="KW-0175">Coiled coil</keyword>
<evidence type="ECO:0000256" key="3">
    <source>
        <dbReference type="ARBA" id="ARBA00005848"/>
    </source>
</evidence>
<dbReference type="Gene3D" id="6.10.250.2030">
    <property type="match status" value="4"/>
</dbReference>
<dbReference type="InterPro" id="IPR008640">
    <property type="entry name" value="Adhesin_Head_dom"/>
</dbReference>
<evidence type="ECO:0000256" key="6">
    <source>
        <dbReference type="ARBA" id="ARBA00022692"/>
    </source>
</evidence>
<name>A0ABN0GJD2_BAREL</name>
<dbReference type="EMBL" id="AILW01000005">
    <property type="protein sequence ID" value="EJF83265.1"/>
    <property type="molecule type" value="Genomic_DNA"/>
</dbReference>
<feature type="domain" description="Trimeric autotransporter adhesin YadA-like stalk" evidence="14">
    <location>
        <begin position="1319"/>
        <end position="1352"/>
    </location>
</feature>
<evidence type="ECO:0000313" key="16">
    <source>
        <dbReference type="Proteomes" id="UP000008942"/>
    </source>
</evidence>
<evidence type="ECO:0000256" key="11">
    <source>
        <dbReference type="SAM" id="Coils"/>
    </source>
</evidence>
<keyword evidence="4" id="KW-0813">Transport</keyword>
<feature type="domain" description="Trimeric autotransporter adhesin YadA-like head" evidence="13">
    <location>
        <begin position="200"/>
        <end position="226"/>
    </location>
</feature>
<evidence type="ECO:0000256" key="5">
    <source>
        <dbReference type="ARBA" id="ARBA00022452"/>
    </source>
</evidence>
<feature type="domain" description="Trimeric autotransporter adhesin YadA-like stalk" evidence="14">
    <location>
        <begin position="1081"/>
        <end position="1106"/>
    </location>
</feature>
<feature type="domain" description="Trimeric autotransporter adhesin YadA-like head" evidence="13">
    <location>
        <begin position="137"/>
        <end position="156"/>
    </location>
</feature>
<dbReference type="InterPro" id="IPR045584">
    <property type="entry name" value="Pilin-like"/>
</dbReference>
<evidence type="ECO:0000259" key="12">
    <source>
        <dbReference type="Pfam" id="PF03895"/>
    </source>
</evidence>
<dbReference type="RefSeq" id="WP_005774494.1">
    <property type="nucleotide sequence ID" value="NZ_JH725140.1"/>
</dbReference>
<accession>A0ABN0GJD2</accession>
<dbReference type="Pfam" id="PF03895">
    <property type="entry name" value="YadA_anchor"/>
    <property type="match status" value="1"/>
</dbReference>
<dbReference type="Gene3D" id="6.10.250.2120">
    <property type="match status" value="3"/>
</dbReference>
<comment type="subcellular location">
    <subcellularLocation>
        <location evidence="2">Cell outer membrane</location>
    </subcellularLocation>
    <subcellularLocation>
        <location evidence="1">Cell surface</location>
    </subcellularLocation>
</comment>
<gene>
    <name evidence="15" type="ORF">MCU_01251</name>
</gene>
<keyword evidence="10" id="KW-0998">Cell outer membrane</keyword>
<feature type="domain" description="Trimeric autotransporter adhesin YadA-like stalk" evidence="14">
    <location>
        <begin position="704"/>
        <end position="730"/>
    </location>
</feature>
<comment type="caution">
    <text evidence="15">The sequence shown here is derived from an EMBL/GenBank/DDBJ whole genome shotgun (WGS) entry which is preliminary data.</text>
</comment>
<keyword evidence="8" id="KW-0653">Protein transport</keyword>
<evidence type="ECO:0000256" key="4">
    <source>
        <dbReference type="ARBA" id="ARBA00022448"/>
    </source>
</evidence>
<evidence type="ECO:0000256" key="10">
    <source>
        <dbReference type="ARBA" id="ARBA00023237"/>
    </source>
</evidence>
<dbReference type="Gene3D" id="3.30.1300.30">
    <property type="entry name" value="GSPII I/J protein-like"/>
    <property type="match status" value="1"/>
</dbReference>